<dbReference type="AlphaFoldDB" id="A0A2R6Y1Z8"/>
<dbReference type="Proteomes" id="UP000244338">
    <property type="component" value="Unassembled WGS sequence"/>
</dbReference>
<dbReference type="EMBL" id="PEBX01000021">
    <property type="protein sequence ID" value="PTQ56708.1"/>
    <property type="molecule type" value="Genomic_DNA"/>
</dbReference>
<comment type="caution">
    <text evidence="1">The sequence shown here is derived from an EMBL/GenBank/DDBJ whole genome shotgun (WGS) entry which is preliminary data.</text>
</comment>
<reference evidence="2" key="1">
    <citation type="journal article" date="2018" name="Sci. Rep.">
        <title>Lignite coal burning seam in the remote Altai Mountains harbors a hydrogen-driven thermophilic microbial community.</title>
        <authorList>
            <person name="Kadnikov V.V."/>
            <person name="Mardanov A.V."/>
            <person name="Ivasenko D.A."/>
            <person name="Antsiferov D.V."/>
            <person name="Beletsky A.V."/>
            <person name="Karnachuk O.V."/>
            <person name="Ravin N.V."/>
        </authorList>
    </citation>
    <scope>NUCLEOTIDE SEQUENCE [LARGE SCALE GENOMIC DNA]</scope>
</reference>
<sequence>MAQERRARLSRRFLVKKRAFPALKKLVRENIEMICQHSSPVDRVDHIFLSRRLTEKGNLLLFELK</sequence>
<accession>A0A2R6Y1Z8</accession>
<evidence type="ECO:0000313" key="2">
    <source>
        <dbReference type="Proteomes" id="UP000244338"/>
    </source>
</evidence>
<protein>
    <submittedName>
        <fullName evidence="1">Uncharacterized protein</fullName>
    </submittedName>
</protein>
<organism evidence="1 2">
    <name type="scientific">Candidatus Carbonibacillus altaicus</name>
    <dbReference type="NCBI Taxonomy" id="2163959"/>
    <lineage>
        <taxon>Bacteria</taxon>
        <taxon>Bacillati</taxon>
        <taxon>Bacillota</taxon>
        <taxon>Bacilli</taxon>
        <taxon>Bacillales</taxon>
        <taxon>Candidatus Carbonibacillus</taxon>
    </lineage>
</organism>
<name>A0A2R6Y1Z8_9BACL</name>
<evidence type="ECO:0000313" key="1">
    <source>
        <dbReference type="EMBL" id="PTQ56708.1"/>
    </source>
</evidence>
<gene>
    <name evidence="1" type="ORF">BSOLF_2759</name>
</gene>
<proteinExistence type="predicted"/>